<evidence type="ECO:0000259" key="4">
    <source>
        <dbReference type="SMART" id="SM01007"/>
    </source>
</evidence>
<keyword evidence="2" id="KW-0560">Oxidoreductase</keyword>
<proteinExistence type="inferred from homology"/>
<dbReference type="InterPro" id="IPR036409">
    <property type="entry name" value="Aldolase_II/adducin_N_sf"/>
</dbReference>
<dbReference type="Gene3D" id="3.40.50.720">
    <property type="entry name" value="NAD(P)-binding Rossmann-like Domain"/>
    <property type="match status" value="1"/>
</dbReference>
<reference evidence="6" key="1">
    <citation type="journal article" date="2019" name="Int. J. Syst. Evol. Microbiol.">
        <title>The Global Catalogue of Microorganisms (GCM) 10K type strain sequencing project: providing services to taxonomists for standard genome sequencing and annotation.</title>
        <authorList>
            <consortium name="The Broad Institute Genomics Platform"/>
            <consortium name="The Broad Institute Genome Sequencing Center for Infectious Disease"/>
            <person name="Wu L."/>
            <person name="Ma J."/>
        </authorList>
    </citation>
    <scope>NUCLEOTIDE SEQUENCE [LARGE SCALE GENOMIC DNA]</scope>
    <source>
        <strain evidence="6">JCM 16117</strain>
    </source>
</reference>
<dbReference type="PROSITE" id="PS00061">
    <property type="entry name" value="ADH_SHORT"/>
    <property type="match status" value="1"/>
</dbReference>
<dbReference type="SUPFAM" id="SSF51735">
    <property type="entry name" value="NAD(P)-binding Rossmann-fold domains"/>
    <property type="match status" value="1"/>
</dbReference>
<dbReference type="SUPFAM" id="SSF53639">
    <property type="entry name" value="AraD/HMP-PK domain-like"/>
    <property type="match status" value="1"/>
</dbReference>
<dbReference type="PANTHER" id="PTHR24321">
    <property type="entry name" value="DEHYDROGENASES, SHORT CHAIN"/>
    <property type="match status" value="1"/>
</dbReference>
<sequence length="694" mass="71172">MDGGGVVSGGAAAAAPVSALDEIVRASRELGGDPAYVLHGGGNTSVKTVETDVTGASVDVVWVKGSGWDLGTIEAAGFAPLRRARLLELAALPALTDTAMVNELRQASLSATAPTASIEAILHAVIPRRVVLHSHSDAIVALTETGHGPSRVREVLGEGVAVLEYVKPGFDLARAVARIPEVVSGQVDALVLMNHGLFTFDDDSARALARHHELVRRAAASFGPAHGADLLGTAAAAAAATAAPDPTPAASAPPSPSTADAPIPTPTHHTAEAPRGSAVELAEVRAALSAAAGRPMIVAQSEAARGAAFARRPDVAEASSRGTITPEHLIRTKRAPLVGRDVEAYADRYRAYVEQHRDRAGAELELLDPAPRVVLDPELGLLTAGRSVKDARIAEELYLHTIAVVEAADSVGRYGSLDEDLSFDIEYWELEQARIRSAGSAPLLQGEVALVTGAASGIGRAIAETLLASGAAVVGVDLSPGVVDAFGGAAWAGVQGDAGDPAVLAAAVDAAARRFGGIDVVVAAAGVFAPPTPVQNVSTAAWERSLHVNTSAVLECLRATHPFLALAPRGGRFVLVSSKNVPAPGPGAAAYSASKAAAAQLARVAALEWATDGIRVNLVQPDAVFDTGIWTPELLAERAASYGLTVEQYKTRNLLGLEVTSRDVAQTVLAVVSPALRATTGTVLTVDGGNDRVL</sequence>
<evidence type="ECO:0000313" key="6">
    <source>
        <dbReference type="Proteomes" id="UP001500929"/>
    </source>
</evidence>
<dbReference type="InterPro" id="IPR002347">
    <property type="entry name" value="SDR_fam"/>
</dbReference>
<evidence type="ECO:0000313" key="5">
    <source>
        <dbReference type="EMBL" id="GAA2227920.1"/>
    </source>
</evidence>
<accession>A0ABP5Q7S3</accession>
<feature type="region of interest" description="Disordered" evidence="3">
    <location>
        <begin position="242"/>
        <end position="275"/>
    </location>
</feature>
<dbReference type="InterPro" id="IPR001303">
    <property type="entry name" value="Aldolase_II/adducin_N"/>
</dbReference>
<protein>
    <recommendedName>
        <fullName evidence="4">Class II aldolase/adducin N-terminal domain-containing protein</fullName>
    </recommendedName>
</protein>
<name>A0ABP5Q7S3_9MICO</name>
<evidence type="ECO:0000256" key="2">
    <source>
        <dbReference type="ARBA" id="ARBA00023002"/>
    </source>
</evidence>
<dbReference type="Pfam" id="PF13561">
    <property type="entry name" value="adh_short_C2"/>
    <property type="match status" value="1"/>
</dbReference>
<dbReference type="InterPro" id="IPR036291">
    <property type="entry name" value="NAD(P)-bd_dom_sf"/>
</dbReference>
<dbReference type="Gene3D" id="3.40.225.10">
    <property type="entry name" value="Class II aldolase/adducin N-terminal domain"/>
    <property type="match status" value="1"/>
</dbReference>
<feature type="domain" description="Class II aldolase/adducin N-terminal" evidence="4">
    <location>
        <begin position="22"/>
        <end position="222"/>
    </location>
</feature>
<dbReference type="Pfam" id="PF00596">
    <property type="entry name" value="Aldolase_II"/>
    <property type="match status" value="1"/>
</dbReference>
<evidence type="ECO:0000256" key="3">
    <source>
        <dbReference type="SAM" id="MobiDB-lite"/>
    </source>
</evidence>
<comment type="similarity">
    <text evidence="1">Belongs to the short-chain dehydrogenases/reductases (SDR) family.</text>
</comment>
<dbReference type="SMART" id="SM01007">
    <property type="entry name" value="Aldolase_II"/>
    <property type="match status" value="1"/>
</dbReference>
<dbReference type="EMBL" id="BAAAQY010000003">
    <property type="protein sequence ID" value="GAA2227920.1"/>
    <property type="molecule type" value="Genomic_DNA"/>
</dbReference>
<evidence type="ECO:0000256" key="1">
    <source>
        <dbReference type="ARBA" id="ARBA00006484"/>
    </source>
</evidence>
<dbReference type="Proteomes" id="UP001500929">
    <property type="component" value="Unassembled WGS sequence"/>
</dbReference>
<dbReference type="PANTHER" id="PTHR24321:SF14">
    <property type="entry name" value="SHORT-CHAIN TYPE DEHYDROGENASE_REDUCTASE BLR2146-RELATED"/>
    <property type="match status" value="1"/>
</dbReference>
<gene>
    <name evidence="5" type="ORF">GCM10009851_10270</name>
</gene>
<comment type="caution">
    <text evidence="5">The sequence shown here is derived from an EMBL/GenBank/DDBJ whole genome shotgun (WGS) entry which is preliminary data.</text>
</comment>
<dbReference type="InterPro" id="IPR020904">
    <property type="entry name" value="Sc_DH/Rdtase_CS"/>
</dbReference>
<feature type="compositionally biased region" description="Pro residues" evidence="3">
    <location>
        <begin position="245"/>
        <end position="256"/>
    </location>
</feature>
<organism evidence="5 6">
    <name type="scientific">Herbiconiux moechotypicola</name>
    <dbReference type="NCBI Taxonomy" id="637393"/>
    <lineage>
        <taxon>Bacteria</taxon>
        <taxon>Bacillati</taxon>
        <taxon>Actinomycetota</taxon>
        <taxon>Actinomycetes</taxon>
        <taxon>Micrococcales</taxon>
        <taxon>Microbacteriaceae</taxon>
        <taxon>Herbiconiux</taxon>
    </lineage>
</organism>
<keyword evidence="6" id="KW-1185">Reference proteome</keyword>
<dbReference type="PRINTS" id="PR00081">
    <property type="entry name" value="GDHRDH"/>
</dbReference>